<dbReference type="SMR" id="A0A385HBI3"/>
<evidence type="ECO:0000313" key="4">
    <source>
        <dbReference type="EMBL" id="QRM13784.1"/>
    </source>
</evidence>
<evidence type="ECO:0000313" key="6">
    <source>
        <dbReference type="Proteomes" id="UP000515929"/>
    </source>
</evidence>
<gene>
    <name evidence="3" type="primary">fp9.236</name>
    <name evidence="2" type="synonym">ORF236</name>
</gene>
<dbReference type="Proteomes" id="UP000627101">
    <property type="component" value="Segment"/>
</dbReference>
<dbReference type="Proteomes" id="UP000515929">
    <property type="component" value="Segment"/>
</dbReference>
<evidence type="ECO:0000259" key="1">
    <source>
        <dbReference type="PROSITE" id="PS51301"/>
    </source>
</evidence>
<dbReference type="Proteomes" id="UP000150838">
    <property type="component" value="Segment"/>
</dbReference>
<dbReference type="InterPro" id="IPR017880">
    <property type="entry name" value="KilA_N"/>
</dbReference>
<evidence type="ECO:0000313" key="5">
    <source>
        <dbReference type="Proteomes" id="UP000150838"/>
    </source>
</evidence>
<reference evidence="3 5" key="1">
    <citation type="journal article" date="2004" name="J. Gen. Virol.">
        <title>Comparison of the genome sequence of FP9, an attenuated, tissue culture-adapted European fowlpox virus, with those of virulent American and European viruses.</title>
        <authorList>
            <person name="Skinner M.A."/>
            <person name="Laidlaw S.M."/>
        </authorList>
    </citation>
    <scope>NUCLEOTIDE SEQUENCE [LARGE SCALE GENOMIC DNA]</scope>
    <source>
        <strain evidence="3">HP1-438 Munich</strain>
    </source>
</reference>
<dbReference type="EMBL" id="MW142017">
    <property type="protein sequence ID" value="QRM13784.1"/>
    <property type="molecule type" value="Genomic_DNA"/>
</dbReference>
<organismHost>
    <name type="scientific">Vertebrata</name>
    <name type="common">vertebrates</name>
    <dbReference type="NCBI Taxonomy" id="7742"/>
</organismHost>
<accession>A0A385HBI3</accession>
<protein>
    <submittedName>
        <fullName evidence="2">N1R/p28 family protein</fullName>
    </submittedName>
</protein>
<dbReference type="InterPro" id="IPR018004">
    <property type="entry name" value="KilA/APSES_HTH"/>
</dbReference>
<dbReference type="EMBL" id="AJ581527">
    <property type="protein sequence ID" value="CAE52771.1"/>
    <property type="molecule type" value="Genomic_DNA"/>
</dbReference>
<dbReference type="EMBL" id="KX196452">
    <property type="protein sequence ID" value="ART91669.1"/>
    <property type="molecule type" value="Genomic_DNA"/>
</dbReference>
<proteinExistence type="predicted"/>
<name>A0A385HBI3_FOWPV</name>
<dbReference type="KEGG" id="vg:1486808"/>
<dbReference type="RefSeq" id="NP_039199.1">
    <property type="nucleotide sequence ID" value="NC_002188.1"/>
</dbReference>
<dbReference type="Pfam" id="PF04383">
    <property type="entry name" value="KilA-N"/>
    <property type="match status" value="1"/>
</dbReference>
<reference evidence="2 6" key="2">
    <citation type="submission" date="2016-05" db="EMBL/GenBank/DDBJ databases">
        <title>The analysis of a fowlpox virus genome sequence.</title>
        <authorList>
            <person name="Zhao Y."/>
            <person name="Liu S."/>
        </authorList>
    </citation>
    <scope>NUCLEOTIDE SEQUENCE [LARGE SCALE GENOMIC DNA]</scope>
    <source>
        <strain evidence="2 6">NX10</strain>
    </source>
</reference>
<reference evidence="4" key="3">
    <citation type="journal article" date="2021" name="Arch. Virol.">
        <title>Characterisation of an Australian fowlpox virus carrying a near-full-length provirus of reticuloendotheliosis virus.</title>
        <authorList>
            <person name="Sarker S."/>
            <person name="Athukorala A."/>
            <person name="Bowden T.R."/>
            <person name="Boyle D.B."/>
        </authorList>
    </citation>
    <scope>NUCLEOTIDE SEQUENCE</scope>
    <source>
        <strain evidence="4">FWPV-S</strain>
    </source>
</reference>
<sequence>MKFKEVRNTIKKMNITDIKICGINEYFMSMKLLDVEVVIMRSNGFVNITRLCNLEGKDFNDWKQLESSRRLLNTLKDNNKLHDPIINIRHTRIKINGEYVSQLLLDYVIPWISPYVATRVSILMRYYRRCVALNIETEKDIDHSQELQNQISKIDEVYDRSIKDISNRFKEIETSYYSKLSTYLLTKAERVLEKDYSMEQDIDNNEDIRTDEMIAAIEAEIEENNRRYLSIISGIRKQHAEDRINISKIMLSGDSFNEIIVKIRDYIETTAKPAVANNYE</sequence>
<dbReference type="PROSITE" id="PS51301">
    <property type="entry name" value="KILA_N"/>
    <property type="match status" value="1"/>
</dbReference>
<feature type="domain" description="KilA-N" evidence="1">
    <location>
        <begin position="26"/>
        <end position="127"/>
    </location>
</feature>
<evidence type="ECO:0000313" key="3">
    <source>
        <dbReference type="EMBL" id="CAE52771.1"/>
    </source>
</evidence>
<accession>Q70GS6</accession>
<dbReference type="OrthoDB" id="34449at10239"/>
<evidence type="ECO:0000313" key="2">
    <source>
        <dbReference type="EMBL" id="ART91669.1"/>
    </source>
</evidence>
<organism evidence="3 5">
    <name type="scientific">Fowlpox virus</name>
    <name type="common">FPV</name>
    <dbReference type="NCBI Taxonomy" id="10261"/>
    <lineage>
        <taxon>Viruses</taxon>
        <taxon>Varidnaviria</taxon>
        <taxon>Bamfordvirae</taxon>
        <taxon>Nucleocytoviricota</taxon>
        <taxon>Pokkesviricetes</taxon>
        <taxon>Chitovirales</taxon>
        <taxon>Poxviridae</taxon>
        <taxon>Chordopoxvirinae</taxon>
        <taxon>Avipoxvirus</taxon>
        <taxon>Avipoxvirus fowlpox</taxon>
    </lineage>
</organism>